<accession>K2RBP9</accession>
<keyword evidence="1" id="KW-0812">Transmembrane</keyword>
<gene>
    <name evidence="2" type="ORF">MPH_10873</name>
</gene>
<organism evidence="2 3">
    <name type="scientific">Macrophomina phaseolina (strain MS6)</name>
    <name type="common">Charcoal rot fungus</name>
    <dbReference type="NCBI Taxonomy" id="1126212"/>
    <lineage>
        <taxon>Eukaryota</taxon>
        <taxon>Fungi</taxon>
        <taxon>Dikarya</taxon>
        <taxon>Ascomycota</taxon>
        <taxon>Pezizomycotina</taxon>
        <taxon>Dothideomycetes</taxon>
        <taxon>Dothideomycetes incertae sedis</taxon>
        <taxon>Botryosphaeriales</taxon>
        <taxon>Botryosphaeriaceae</taxon>
        <taxon>Macrophomina</taxon>
    </lineage>
</organism>
<keyword evidence="1" id="KW-0472">Membrane</keyword>
<name>K2RBP9_MACPH</name>
<keyword evidence="1" id="KW-1133">Transmembrane helix</keyword>
<comment type="caution">
    <text evidence="2">The sequence shown here is derived from an EMBL/GenBank/DDBJ whole genome shotgun (WGS) entry which is preliminary data.</text>
</comment>
<evidence type="ECO:0000256" key="1">
    <source>
        <dbReference type="SAM" id="Phobius"/>
    </source>
</evidence>
<dbReference type="InParanoid" id="K2RBP9"/>
<protein>
    <submittedName>
        <fullName evidence="2">Uncharacterized protein</fullName>
    </submittedName>
</protein>
<dbReference type="VEuPathDB" id="FungiDB:MPH_10873"/>
<dbReference type="EMBL" id="AHHD01000462">
    <property type="protein sequence ID" value="EKG11978.1"/>
    <property type="molecule type" value="Genomic_DNA"/>
</dbReference>
<dbReference type="Proteomes" id="UP000007129">
    <property type="component" value="Unassembled WGS sequence"/>
</dbReference>
<sequence>MLIRPVRVPQHARPARFPASVPFRYEFRLSLWPQQPQGQSLRAHFGLLTFCLFFFFAINTFSISPITWPLFSVLHFPAVLCSMSFLFKEFAGAVPNIFRRDRHSRMFWIAYSAGTSAISISALFHGLNSDVSSPSKLHLPSSNTFPRTYVHQSADRNDHSVVHPSFIFHL</sequence>
<dbReference type="HOGENOM" id="CLU_1570932_0_0_1"/>
<dbReference type="AlphaFoldDB" id="K2RBP9"/>
<feature type="transmembrane region" description="Helical" evidence="1">
    <location>
        <begin position="43"/>
        <end position="62"/>
    </location>
</feature>
<proteinExistence type="predicted"/>
<evidence type="ECO:0000313" key="2">
    <source>
        <dbReference type="EMBL" id="EKG11978.1"/>
    </source>
</evidence>
<evidence type="ECO:0000313" key="3">
    <source>
        <dbReference type="Proteomes" id="UP000007129"/>
    </source>
</evidence>
<reference evidence="2 3" key="1">
    <citation type="journal article" date="2012" name="BMC Genomics">
        <title>Tools to kill: Genome of one of the most destructive plant pathogenic fungi Macrophomina phaseolina.</title>
        <authorList>
            <person name="Islam M.S."/>
            <person name="Haque M.S."/>
            <person name="Islam M.M."/>
            <person name="Emdad E.M."/>
            <person name="Halim A."/>
            <person name="Hossen Q.M.M."/>
            <person name="Hossain M.Z."/>
            <person name="Ahmed B."/>
            <person name="Rahim S."/>
            <person name="Rahman M.S."/>
            <person name="Alam M.M."/>
            <person name="Hou S."/>
            <person name="Wan X."/>
            <person name="Saito J.A."/>
            <person name="Alam M."/>
        </authorList>
    </citation>
    <scope>NUCLEOTIDE SEQUENCE [LARGE SCALE GENOMIC DNA]</scope>
    <source>
        <strain evidence="2 3">MS6</strain>
    </source>
</reference>
<feature type="transmembrane region" description="Helical" evidence="1">
    <location>
        <begin position="68"/>
        <end position="87"/>
    </location>
</feature>
<feature type="transmembrane region" description="Helical" evidence="1">
    <location>
        <begin position="108"/>
        <end position="127"/>
    </location>
</feature>